<accession>A0ABY4FQK8</accession>
<gene>
    <name evidence="1" type="ORF">MUN78_07080</name>
</gene>
<dbReference type="Proteomes" id="UP000831786">
    <property type="component" value="Chromosome"/>
</dbReference>
<protein>
    <submittedName>
        <fullName evidence="1">Uncharacterized protein</fullName>
    </submittedName>
</protein>
<keyword evidence="2" id="KW-1185">Reference proteome</keyword>
<name>A0ABY4FQK8_9MICO</name>
<reference evidence="1 2" key="1">
    <citation type="submission" date="2022-04" db="EMBL/GenBank/DDBJ databases">
        <title>Leucobacter sp. isolated from rhizosphere of garlic.</title>
        <authorList>
            <person name="Won M."/>
            <person name="Lee C.-M."/>
            <person name="Woen H.-Y."/>
            <person name="Kwon S.-W."/>
        </authorList>
    </citation>
    <scope>NUCLEOTIDE SEQUENCE [LARGE SCALE GENOMIC DNA]</scope>
    <source>
        <strain evidence="1 2">H21R-40</strain>
    </source>
</reference>
<evidence type="ECO:0000313" key="1">
    <source>
        <dbReference type="EMBL" id="UOQ58580.1"/>
    </source>
</evidence>
<sequence length="112" mass="12233">MTEPTTDEPEILVEHTFTPTHVFQLRDSLIQMIRRHSSEEVQVAAAQDVAEGLLTDRVIDLVELNRISTSMLAELGAVDPKNVPCDDGSCDGTRTHNHGRSCGALCSCGKGW</sequence>
<dbReference type="RefSeq" id="WP_244729634.1">
    <property type="nucleotide sequence ID" value="NZ_CP095045.1"/>
</dbReference>
<evidence type="ECO:0000313" key="2">
    <source>
        <dbReference type="Proteomes" id="UP000831786"/>
    </source>
</evidence>
<dbReference type="EMBL" id="CP095045">
    <property type="protein sequence ID" value="UOQ58580.1"/>
    <property type="molecule type" value="Genomic_DNA"/>
</dbReference>
<organism evidence="1 2">
    <name type="scientific">Leucobacter allii</name>
    <dbReference type="NCBI Taxonomy" id="2932247"/>
    <lineage>
        <taxon>Bacteria</taxon>
        <taxon>Bacillati</taxon>
        <taxon>Actinomycetota</taxon>
        <taxon>Actinomycetes</taxon>
        <taxon>Micrococcales</taxon>
        <taxon>Microbacteriaceae</taxon>
        <taxon>Leucobacter</taxon>
    </lineage>
</organism>
<proteinExistence type="predicted"/>